<protein>
    <recommendedName>
        <fullName evidence="1">Reverse transcriptase domain-containing protein</fullName>
    </recommendedName>
</protein>
<evidence type="ECO:0000259" key="1">
    <source>
        <dbReference type="Pfam" id="PF00078"/>
    </source>
</evidence>
<dbReference type="Pfam" id="PF00078">
    <property type="entry name" value="RVT_1"/>
    <property type="match status" value="1"/>
</dbReference>
<dbReference type="GO" id="GO:0071897">
    <property type="term" value="P:DNA biosynthetic process"/>
    <property type="evidence" value="ECO:0007669"/>
    <property type="project" value="UniProtKB-ARBA"/>
</dbReference>
<organism evidence="2 3">
    <name type="scientific">Aromia moschata</name>
    <dbReference type="NCBI Taxonomy" id="1265417"/>
    <lineage>
        <taxon>Eukaryota</taxon>
        <taxon>Metazoa</taxon>
        <taxon>Ecdysozoa</taxon>
        <taxon>Arthropoda</taxon>
        <taxon>Hexapoda</taxon>
        <taxon>Insecta</taxon>
        <taxon>Pterygota</taxon>
        <taxon>Neoptera</taxon>
        <taxon>Endopterygota</taxon>
        <taxon>Coleoptera</taxon>
        <taxon>Polyphaga</taxon>
        <taxon>Cucujiformia</taxon>
        <taxon>Chrysomeloidea</taxon>
        <taxon>Cerambycidae</taxon>
        <taxon>Cerambycinae</taxon>
        <taxon>Callichromatini</taxon>
        <taxon>Aromia</taxon>
    </lineage>
</organism>
<dbReference type="InterPro" id="IPR043502">
    <property type="entry name" value="DNA/RNA_pol_sf"/>
</dbReference>
<dbReference type="Proteomes" id="UP001162162">
    <property type="component" value="Unassembled WGS sequence"/>
</dbReference>
<keyword evidence="3" id="KW-1185">Reference proteome</keyword>
<sequence>MYDMILTTDWSFLKSSIDVNDACDNIKEIIHHGIQLKSFKISERKIQLIRTINDITQICTMNNLNLTPKFWSFVQSKRSTSRIPGTVFYNDQTIRTPQSVVNGFSNYFSDVYLLSDPSYKEQDVLINNIHVQINSISENDIIQASKKLKNKMTSGIDNVPSFVVKDCISAFAMPLCIIFNLILKTKQYPSIWKTTKICPVLKTGDPSLITNYRPIAILCNFGKLLEIIIYDNIYSSIKCIISPSQHGFLQEKSTTTNLVCITQYIAEALDCHGQVDVIYTDIQKAFDQIDHFLLLSKLSNIGFSFNILTLMESYLLGRRQFVEYGGCRSTSYLVYTLAVRKELYGMTY</sequence>
<evidence type="ECO:0000313" key="3">
    <source>
        <dbReference type="Proteomes" id="UP001162162"/>
    </source>
</evidence>
<feature type="domain" description="Reverse transcriptase" evidence="1">
    <location>
        <begin position="209"/>
        <end position="320"/>
    </location>
</feature>
<dbReference type="EMBL" id="JAPWTK010001079">
    <property type="protein sequence ID" value="KAJ8934214.1"/>
    <property type="molecule type" value="Genomic_DNA"/>
</dbReference>
<comment type="caution">
    <text evidence="2">The sequence shown here is derived from an EMBL/GenBank/DDBJ whole genome shotgun (WGS) entry which is preliminary data.</text>
</comment>
<dbReference type="SUPFAM" id="SSF56672">
    <property type="entry name" value="DNA/RNA polymerases"/>
    <property type="match status" value="1"/>
</dbReference>
<dbReference type="PANTHER" id="PTHR47510">
    <property type="entry name" value="REVERSE TRANSCRIPTASE DOMAIN-CONTAINING PROTEIN"/>
    <property type="match status" value="1"/>
</dbReference>
<evidence type="ECO:0000313" key="2">
    <source>
        <dbReference type="EMBL" id="KAJ8934214.1"/>
    </source>
</evidence>
<dbReference type="PANTHER" id="PTHR47510:SF3">
    <property type="entry name" value="ENDO_EXONUCLEASE_PHOSPHATASE DOMAIN-CONTAINING PROTEIN"/>
    <property type="match status" value="1"/>
</dbReference>
<name>A0AAV8X703_9CUCU</name>
<proteinExistence type="predicted"/>
<gene>
    <name evidence="2" type="ORF">NQ318_021639</name>
</gene>
<dbReference type="AlphaFoldDB" id="A0AAV8X703"/>
<reference evidence="2" key="1">
    <citation type="journal article" date="2023" name="Insect Mol. Biol.">
        <title>Genome sequencing provides insights into the evolution of gene families encoding plant cell wall-degrading enzymes in longhorned beetles.</title>
        <authorList>
            <person name="Shin N.R."/>
            <person name="Okamura Y."/>
            <person name="Kirsch R."/>
            <person name="Pauchet Y."/>
        </authorList>
    </citation>
    <scope>NUCLEOTIDE SEQUENCE</scope>
    <source>
        <strain evidence="2">AMC_N1</strain>
    </source>
</reference>
<accession>A0AAV8X703</accession>
<dbReference type="InterPro" id="IPR000477">
    <property type="entry name" value="RT_dom"/>
</dbReference>